<feature type="transmembrane region" description="Helical" evidence="1">
    <location>
        <begin position="391"/>
        <end position="412"/>
    </location>
</feature>
<keyword evidence="1" id="KW-0472">Membrane</keyword>
<accession>A0A831XG17</accession>
<evidence type="ECO:0000256" key="1">
    <source>
        <dbReference type="SAM" id="Phobius"/>
    </source>
</evidence>
<feature type="transmembrane region" description="Helical" evidence="1">
    <location>
        <begin position="365"/>
        <end position="385"/>
    </location>
</feature>
<feature type="transmembrane region" description="Helical" evidence="1">
    <location>
        <begin position="278"/>
        <end position="301"/>
    </location>
</feature>
<comment type="caution">
    <text evidence="2">The sequence shown here is derived from an EMBL/GenBank/DDBJ whole genome shotgun (WGS) entry which is preliminary data.</text>
</comment>
<dbReference type="InterPro" id="IPR036249">
    <property type="entry name" value="Thioredoxin-like_sf"/>
</dbReference>
<proteinExistence type="predicted"/>
<evidence type="ECO:0000313" key="2">
    <source>
        <dbReference type="EMBL" id="HEN43557.1"/>
    </source>
</evidence>
<sequence>MGKRSIQALVLAGVVMSLLLALPAGGAVRSTGPEGGVSLHFFWGEGCPHCARAKPFLEGLKGRHPGLEVCDYEVFSHRENVDLLMAMAKERGFEATGVPVFIIGNQVIAGFSDEKAREIEQKVTALLAARQPRAPPAPSPKEAETIIIPGICTVNPAALSLPVFTMIIAALDSFNPCAFFVLLFLLSLMVHAHSRNRMALVGGTFVFFSGFIYFLFMAAWLNLFLLAGTLSLVTTAAGIIALLVAVINIKDFFFFEKGVSLVIPEEKKPKLFERMRHLVHAGSLPSMLAGTVVLAVAANSYELLCTAGFPMVYTRLLTLRGLSAAEYYLYLALYNLVYMVPLAVIVGVFTVTLGSRKLTEWQGRVLKLLSGIMMLMLGLVILIKPVLLNNAVVSIVILAAALVATTIIAATANRLERGEKLHP</sequence>
<feature type="transmembrane region" description="Helical" evidence="1">
    <location>
        <begin position="198"/>
        <end position="217"/>
    </location>
</feature>
<gene>
    <name evidence="2" type="ORF">ENQ87_14530</name>
</gene>
<feature type="transmembrane region" description="Helical" evidence="1">
    <location>
        <begin position="223"/>
        <end position="247"/>
    </location>
</feature>
<organism evidence="2">
    <name type="scientific">Geobacter metallireducens</name>
    <dbReference type="NCBI Taxonomy" id="28232"/>
    <lineage>
        <taxon>Bacteria</taxon>
        <taxon>Pseudomonadati</taxon>
        <taxon>Thermodesulfobacteriota</taxon>
        <taxon>Desulfuromonadia</taxon>
        <taxon>Geobacterales</taxon>
        <taxon>Geobacteraceae</taxon>
        <taxon>Geobacter</taxon>
    </lineage>
</organism>
<dbReference type="Gene3D" id="3.40.30.10">
    <property type="entry name" value="Glutaredoxin"/>
    <property type="match status" value="1"/>
</dbReference>
<dbReference type="PROSITE" id="PS51354">
    <property type="entry name" value="GLUTAREDOXIN_2"/>
    <property type="match status" value="1"/>
</dbReference>
<dbReference type="AlphaFoldDB" id="A0A831XG17"/>
<feature type="transmembrane region" description="Helical" evidence="1">
    <location>
        <begin position="163"/>
        <end position="186"/>
    </location>
</feature>
<protein>
    <recommendedName>
        <fullName evidence="3">Redox-active membrane protein</fullName>
    </recommendedName>
</protein>
<dbReference type="CDD" id="cd02947">
    <property type="entry name" value="TRX_family"/>
    <property type="match status" value="1"/>
</dbReference>
<dbReference type="EMBL" id="DSOV01000066">
    <property type="protein sequence ID" value="HEN43557.1"/>
    <property type="molecule type" value="Genomic_DNA"/>
</dbReference>
<keyword evidence="1" id="KW-1133">Transmembrane helix</keyword>
<evidence type="ECO:0008006" key="3">
    <source>
        <dbReference type="Google" id="ProtNLM"/>
    </source>
</evidence>
<name>A0A831XG17_GEOME</name>
<reference evidence="2" key="1">
    <citation type="journal article" date="2020" name="mSystems">
        <title>Genome- and Community-Level Interaction Insights into Carbon Utilization and Element Cycling Functions of Hydrothermarchaeota in Hydrothermal Sediment.</title>
        <authorList>
            <person name="Zhou Z."/>
            <person name="Liu Y."/>
            <person name="Xu W."/>
            <person name="Pan J."/>
            <person name="Luo Z.H."/>
            <person name="Li M."/>
        </authorList>
    </citation>
    <scope>NUCLEOTIDE SEQUENCE [LARGE SCALE GENOMIC DNA]</scope>
    <source>
        <strain evidence="2">SpSt-349</strain>
    </source>
</reference>
<keyword evidence="1" id="KW-0812">Transmembrane</keyword>
<dbReference type="SUPFAM" id="SSF52833">
    <property type="entry name" value="Thioredoxin-like"/>
    <property type="match status" value="1"/>
</dbReference>
<feature type="transmembrane region" description="Helical" evidence="1">
    <location>
        <begin position="327"/>
        <end position="353"/>
    </location>
</feature>